<sequence>MKKWGLLSVGMVLQLTIAAQSKVLMPGPAASNGFSDERLQRIDAVIKEYIRHGWIKGATAFIAHDGVIVYNKAFGTGNAQTNASLKTDDIFRIASQTKAITSVAVMMLFEEGKFLLDDPISKYIPSFAHPGVLDQFNEKDSSYTTVPAKREITIRDLLTHTSGLDYAQIGSPKMKAIYAKAGIPAGFLPHPQKLADAIDKLGTLPLVHQPGDGFTYSLSVDVLGRLVEVVSGMSLNDFFRKRIFEPLGMKDTYFHLPDAKRSRLVSVYTEDKITKALIPWADTTFRGISVDYPVNNNGYFSGGAGLVSTTADYAAFLQMMVNKGEYNGKRLLSRHTVEMMTQNQIGELPFGANKFGLGFEITTDKGFLKLGQSAGSFAWGGFFGTTYWGDPREHIVALLFVQQWPFSHGELGDKFKALVYQALQ</sequence>
<organism evidence="3 4">
    <name type="scientific">Niabella ginsenosidivorans</name>
    <dbReference type="NCBI Taxonomy" id="1176587"/>
    <lineage>
        <taxon>Bacteria</taxon>
        <taxon>Pseudomonadati</taxon>
        <taxon>Bacteroidota</taxon>
        <taxon>Chitinophagia</taxon>
        <taxon>Chitinophagales</taxon>
        <taxon>Chitinophagaceae</taxon>
        <taxon>Niabella</taxon>
    </lineage>
</organism>
<evidence type="ECO:0000313" key="3">
    <source>
        <dbReference type="EMBL" id="ANH83420.1"/>
    </source>
</evidence>
<dbReference type="RefSeq" id="WP_067760963.1">
    <property type="nucleotide sequence ID" value="NZ_CP015772.1"/>
</dbReference>
<evidence type="ECO:0000313" key="4">
    <source>
        <dbReference type="Proteomes" id="UP000077667"/>
    </source>
</evidence>
<reference evidence="3 4" key="1">
    <citation type="submission" date="2016-05" db="EMBL/GenBank/DDBJ databases">
        <title>Niabella ginsenosidivorans BS26 whole genome sequencing.</title>
        <authorList>
            <person name="Im W.T."/>
            <person name="Siddiqi M.Z."/>
        </authorList>
    </citation>
    <scope>NUCLEOTIDE SEQUENCE [LARGE SCALE GENOMIC DNA]</scope>
    <source>
        <strain evidence="3 4">BS26</strain>
    </source>
</reference>
<dbReference type="EMBL" id="CP015772">
    <property type="protein sequence ID" value="ANH83420.1"/>
    <property type="molecule type" value="Genomic_DNA"/>
</dbReference>
<dbReference type="Gene3D" id="3.40.710.10">
    <property type="entry name" value="DD-peptidase/beta-lactamase superfamily"/>
    <property type="match status" value="1"/>
</dbReference>
<dbReference type="KEGG" id="nia:A8C56_22730"/>
<accession>A0A1A9I9L7</accession>
<feature type="signal peptide" evidence="1">
    <location>
        <begin position="1"/>
        <end position="21"/>
    </location>
</feature>
<dbReference type="InterPro" id="IPR001466">
    <property type="entry name" value="Beta-lactam-related"/>
</dbReference>
<feature type="domain" description="Beta-lactamase-related" evidence="2">
    <location>
        <begin position="42"/>
        <end position="410"/>
    </location>
</feature>
<dbReference type="InterPro" id="IPR050789">
    <property type="entry name" value="Diverse_Enzym_Activities"/>
</dbReference>
<protein>
    <submittedName>
        <fullName evidence="3">Serine hydrolase</fullName>
    </submittedName>
</protein>
<gene>
    <name evidence="3" type="ORF">A8C56_22730</name>
</gene>
<dbReference type="OrthoDB" id="1522765at2"/>
<keyword evidence="4" id="KW-1185">Reference proteome</keyword>
<dbReference type="Proteomes" id="UP000077667">
    <property type="component" value="Chromosome"/>
</dbReference>
<dbReference type="STRING" id="1176587.A8C56_22730"/>
<dbReference type="PANTHER" id="PTHR43283:SF3">
    <property type="entry name" value="BETA-LACTAMASE FAMILY PROTEIN (AFU_ORTHOLOGUE AFUA_5G07500)"/>
    <property type="match status" value="1"/>
</dbReference>
<dbReference type="AlphaFoldDB" id="A0A1A9I9L7"/>
<dbReference type="Pfam" id="PF00144">
    <property type="entry name" value="Beta-lactamase"/>
    <property type="match status" value="1"/>
</dbReference>
<keyword evidence="1" id="KW-0732">Signal</keyword>
<evidence type="ECO:0000256" key="1">
    <source>
        <dbReference type="SAM" id="SignalP"/>
    </source>
</evidence>
<feature type="chain" id="PRO_5008390087" evidence="1">
    <location>
        <begin position="22"/>
        <end position="424"/>
    </location>
</feature>
<proteinExistence type="predicted"/>
<dbReference type="InterPro" id="IPR012338">
    <property type="entry name" value="Beta-lactam/transpept-like"/>
</dbReference>
<dbReference type="PANTHER" id="PTHR43283">
    <property type="entry name" value="BETA-LACTAMASE-RELATED"/>
    <property type="match status" value="1"/>
</dbReference>
<keyword evidence="3" id="KW-0378">Hydrolase</keyword>
<name>A0A1A9I9L7_9BACT</name>
<evidence type="ECO:0000259" key="2">
    <source>
        <dbReference type="Pfam" id="PF00144"/>
    </source>
</evidence>
<dbReference type="SUPFAM" id="SSF56601">
    <property type="entry name" value="beta-lactamase/transpeptidase-like"/>
    <property type="match status" value="1"/>
</dbReference>
<dbReference type="GO" id="GO:0016787">
    <property type="term" value="F:hydrolase activity"/>
    <property type="evidence" value="ECO:0007669"/>
    <property type="project" value="UniProtKB-KW"/>
</dbReference>